<keyword evidence="10" id="KW-1185">Reference proteome</keyword>
<name>A0A1V9YAV4_ACHHY</name>
<dbReference type="InterPro" id="IPR036180">
    <property type="entry name" value="Gelsolin-like_dom_sf"/>
</dbReference>
<feature type="compositionally biased region" description="Low complexity" evidence="4">
    <location>
        <begin position="245"/>
        <end position="295"/>
    </location>
</feature>
<evidence type="ECO:0000259" key="8">
    <source>
        <dbReference type="Pfam" id="PF08033"/>
    </source>
</evidence>
<evidence type="ECO:0000256" key="2">
    <source>
        <dbReference type="ARBA" id="ARBA00022448"/>
    </source>
</evidence>
<comment type="similarity">
    <text evidence="1">Belongs to the SEC23/SEC24 family. SEC24 subfamily.</text>
</comment>
<feature type="region of interest" description="Disordered" evidence="4">
    <location>
        <begin position="18"/>
        <end position="307"/>
    </location>
</feature>
<keyword evidence="3" id="KW-0653">Protein transport</keyword>
<dbReference type="Pfam" id="PF08033">
    <property type="entry name" value="Sec23_BS"/>
    <property type="match status" value="1"/>
</dbReference>
<dbReference type="SUPFAM" id="SSF82754">
    <property type="entry name" value="C-terminal, gelsolin-like domain of Sec23/24"/>
    <property type="match status" value="1"/>
</dbReference>
<feature type="compositionally biased region" description="Pro residues" evidence="4">
    <location>
        <begin position="113"/>
        <end position="127"/>
    </location>
</feature>
<dbReference type="Pfam" id="PF04810">
    <property type="entry name" value="zf-Sec23_Sec24"/>
    <property type="match status" value="1"/>
</dbReference>
<feature type="domain" description="Zinc finger Sec23/Sec24-type" evidence="5">
    <location>
        <begin position="392"/>
        <end position="430"/>
    </location>
</feature>
<dbReference type="GO" id="GO:0006886">
    <property type="term" value="P:intracellular protein transport"/>
    <property type="evidence" value="ECO:0007669"/>
    <property type="project" value="InterPro"/>
</dbReference>
<dbReference type="SUPFAM" id="SSF82919">
    <property type="entry name" value="Zn-finger domain of Sec23/24"/>
    <property type="match status" value="1"/>
</dbReference>
<evidence type="ECO:0000259" key="7">
    <source>
        <dbReference type="Pfam" id="PF04815"/>
    </source>
</evidence>
<evidence type="ECO:0000313" key="9">
    <source>
        <dbReference type="EMBL" id="OQR82847.1"/>
    </source>
</evidence>
<evidence type="ECO:0000259" key="6">
    <source>
        <dbReference type="Pfam" id="PF04811"/>
    </source>
</evidence>
<feature type="domain" description="Sec23/Sec24 beta-sandwich" evidence="8">
    <location>
        <begin position="714"/>
        <end position="796"/>
    </location>
</feature>
<keyword evidence="2" id="KW-0813">Transport</keyword>
<feature type="compositionally biased region" description="Gly residues" evidence="4">
    <location>
        <begin position="64"/>
        <end position="73"/>
    </location>
</feature>
<dbReference type="Gene3D" id="3.40.20.10">
    <property type="entry name" value="Severin"/>
    <property type="match status" value="1"/>
</dbReference>
<dbReference type="Gene3D" id="2.60.40.1670">
    <property type="entry name" value="beta-sandwich domain of Sec23/24"/>
    <property type="match status" value="1"/>
</dbReference>
<dbReference type="GO" id="GO:0070971">
    <property type="term" value="C:endoplasmic reticulum exit site"/>
    <property type="evidence" value="ECO:0007669"/>
    <property type="project" value="TreeGrafter"/>
</dbReference>
<proteinExistence type="inferred from homology"/>
<dbReference type="Gene3D" id="2.30.30.380">
    <property type="entry name" value="Zn-finger domain of Sec23/24"/>
    <property type="match status" value="1"/>
</dbReference>
<dbReference type="InterPro" id="IPR029006">
    <property type="entry name" value="ADF-H/Gelsolin-like_dom_sf"/>
</dbReference>
<dbReference type="InterPro" id="IPR012990">
    <property type="entry name" value="Beta-sandwich_Sec23_24"/>
</dbReference>
<dbReference type="InterPro" id="IPR006900">
    <property type="entry name" value="Sec23/24_helical_dom"/>
</dbReference>
<dbReference type="GO" id="GO:0030127">
    <property type="term" value="C:COPII vesicle coat"/>
    <property type="evidence" value="ECO:0007669"/>
    <property type="project" value="InterPro"/>
</dbReference>
<feature type="non-terminal residue" evidence="9">
    <location>
        <position position="1"/>
    </location>
</feature>
<dbReference type="SUPFAM" id="SSF53300">
    <property type="entry name" value="vWA-like"/>
    <property type="match status" value="1"/>
</dbReference>
<dbReference type="GO" id="GO:0090110">
    <property type="term" value="P:COPII-coated vesicle cargo loading"/>
    <property type="evidence" value="ECO:0007669"/>
    <property type="project" value="TreeGrafter"/>
</dbReference>
<evidence type="ECO:0000313" key="10">
    <source>
        <dbReference type="Proteomes" id="UP000243579"/>
    </source>
</evidence>
<dbReference type="InterPro" id="IPR006895">
    <property type="entry name" value="Znf_Sec23_Sec24"/>
</dbReference>
<dbReference type="InterPro" id="IPR006896">
    <property type="entry name" value="Sec23/24_trunk_dom"/>
</dbReference>
<comment type="caution">
    <text evidence="9">The sequence shown here is derived from an EMBL/GenBank/DDBJ whole genome shotgun (WGS) entry which is preliminary data.</text>
</comment>
<gene>
    <name evidence="9" type="ORF">ACHHYP_15442</name>
</gene>
<dbReference type="Gene3D" id="3.40.50.410">
    <property type="entry name" value="von Willebrand factor, type A domain"/>
    <property type="match status" value="1"/>
</dbReference>
<dbReference type="InterPro" id="IPR050550">
    <property type="entry name" value="SEC23_SEC24_subfamily"/>
</dbReference>
<dbReference type="GO" id="GO:0008270">
    <property type="term" value="F:zinc ion binding"/>
    <property type="evidence" value="ECO:0007669"/>
    <property type="project" value="InterPro"/>
</dbReference>
<dbReference type="EMBL" id="JNBR01002414">
    <property type="protein sequence ID" value="OQR82847.1"/>
    <property type="molecule type" value="Genomic_DNA"/>
</dbReference>
<feature type="compositionally biased region" description="Basic residues" evidence="4">
    <location>
        <begin position="85"/>
        <end position="95"/>
    </location>
</feature>
<feature type="compositionally biased region" description="Pro residues" evidence="4">
    <location>
        <begin position="48"/>
        <end position="57"/>
    </location>
</feature>
<dbReference type="InterPro" id="IPR036174">
    <property type="entry name" value="Znf_Sec23_Sec24_sf"/>
</dbReference>
<dbReference type="Gene3D" id="1.20.120.730">
    <property type="entry name" value="Sec23/Sec24 helical domain"/>
    <property type="match status" value="1"/>
</dbReference>
<organism evidence="9 10">
    <name type="scientific">Achlya hypogyna</name>
    <name type="common">Oomycete</name>
    <name type="synonym">Protoachlya hypogyna</name>
    <dbReference type="NCBI Taxonomy" id="1202772"/>
    <lineage>
        <taxon>Eukaryota</taxon>
        <taxon>Sar</taxon>
        <taxon>Stramenopiles</taxon>
        <taxon>Oomycota</taxon>
        <taxon>Saprolegniomycetes</taxon>
        <taxon>Saprolegniales</taxon>
        <taxon>Achlyaceae</taxon>
        <taxon>Achlya</taxon>
    </lineage>
</organism>
<dbReference type="Proteomes" id="UP000243579">
    <property type="component" value="Unassembled WGS sequence"/>
</dbReference>
<protein>
    <submittedName>
        <fullName evidence="9">Protein transporter Sec24</fullName>
    </submittedName>
</protein>
<reference evidence="9 10" key="1">
    <citation type="journal article" date="2014" name="Genome Biol. Evol.">
        <title>The secreted proteins of Achlya hypogyna and Thraustotheca clavata identify the ancestral oomycete secretome and reveal gene acquisitions by horizontal gene transfer.</title>
        <authorList>
            <person name="Misner I."/>
            <person name="Blouin N."/>
            <person name="Leonard G."/>
            <person name="Richards T.A."/>
            <person name="Lane C.E."/>
        </authorList>
    </citation>
    <scope>NUCLEOTIDE SEQUENCE [LARGE SCALE GENOMIC DNA]</scope>
    <source>
        <strain evidence="9 10">ATCC 48635</strain>
    </source>
</reference>
<evidence type="ECO:0000256" key="1">
    <source>
        <dbReference type="ARBA" id="ARBA00008334"/>
    </source>
</evidence>
<dbReference type="OrthoDB" id="49016at2759"/>
<dbReference type="Pfam" id="PF04815">
    <property type="entry name" value="Sec23_helical"/>
    <property type="match status" value="1"/>
</dbReference>
<feature type="domain" description="Sec23/Sec24 trunk" evidence="6">
    <location>
        <begin position="467"/>
        <end position="694"/>
    </location>
</feature>
<evidence type="ECO:0000256" key="4">
    <source>
        <dbReference type="SAM" id="MobiDB-lite"/>
    </source>
</evidence>
<dbReference type="PANTHER" id="PTHR13803">
    <property type="entry name" value="SEC24-RELATED PROTEIN"/>
    <property type="match status" value="1"/>
</dbReference>
<dbReference type="InterPro" id="IPR036465">
    <property type="entry name" value="vWFA_dom_sf"/>
</dbReference>
<dbReference type="STRING" id="1202772.A0A1V9YAV4"/>
<sequence>ATSLAEARPFLSLAVDHLHKGAPGGHYGPPSNGGFNPRGPPASGQPFGQPPSAPGPYGPSSGNASGGNYGPPSGGTSTPAPACTPRRKALHHAARRPQAILPPCSSSRLNTGMPPPRGAPQFTPGPPFHQSTGALGSAAVGSLPVAPPAPGAALPNQPSGHLMPGHSAPPQGFPSQPLPTAPMAHPQQGPPTGYPPQQGFPPQQGPPAGYPPQQTGYPPQQGPPTGYPPQQTSYPPQQGPPAGYPPQQAGYPPQSGFPPQQGGYPPQQGGFPPQQGGLPAQPQQRGAPAPAAPQQRIDPTQIPRPNVSTDTVTYVAKGHTMTMPPPATSSYVCVDEGCCNPRFIRPTLNHVPESNELLRQVGIPLSAVICPLAPLAPGEADLPVVDFGPTGPLRCTRCRAYVSPFTKFIQAGRKFVCSICTLHNETPREYYCSVDQMGRRRDVLERAELARGSVEFVVPPAYAVRPPQEPIVVFVLDVSLFAFQSGLVQGVLAAIAAVVPQLAQNPRAKFGLVTFDTAVHYYRMDKEAISLCVCPDVDDPAAPLPFQSWCLSLDAPNVVDKITELSELVTSLFAATTKNQAVSGAALASVVDTLGACGGRVWLFHAGPPRVGVGKITKEEPASHYGTTKEVELYTRSPKLNPLYEELARKCATQSIAVDVVSAANPFADLADVGRVCDLTGGRAYYLPQFEKDRSEHVAYLGRLLQQQLGKAVGFEAVLKIRVSAGLRVETLFGAHAASGEDEVSLACIDAHHAVGVSFAYDDKLDGEVFIQAALLYTRLDGLRVVRVHNLALPVANLVTNVFRNADLDATCAIWQRMSAKVITDRSIMGSDDAGPAGADGVGRANGQAVKERLVDDCVNVLYNYRKYCASNSSSGQLILPESLKLLPLYTLATLKSRGLRTNLMGNPPRGFIDVRADERVTLLAHLNALPVEAAVAAVYPKMYPLHDMPEDCGTLDDKGRMILPAALPPTAEKLEEYGIFLLHSSTFMYLFVGAKVSTHVLHDLFGMEHVDTAEQSVNLVDEAPDAGPLRDQVRAIVQYLQEQVPVMQPLEILTKTDWRSARFLSALVEDRTKNEVSYVEFLCQVHKKIQYKFM</sequence>
<dbReference type="SUPFAM" id="SSF81811">
    <property type="entry name" value="Helical domain of Sec23/24"/>
    <property type="match status" value="1"/>
</dbReference>
<evidence type="ECO:0000259" key="5">
    <source>
        <dbReference type="Pfam" id="PF04810"/>
    </source>
</evidence>
<dbReference type="GO" id="GO:0000149">
    <property type="term" value="F:SNARE binding"/>
    <property type="evidence" value="ECO:0007669"/>
    <property type="project" value="TreeGrafter"/>
</dbReference>
<dbReference type="Pfam" id="PF04811">
    <property type="entry name" value="Sec23_trunk"/>
    <property type="match status" value="1"/>
</dbReference>
<dbReference type="AlphaFoldDB" id="A0A1V9YAV4"/>
<evidence type="ECO:0000256" key="3">
    <source>
        <dbReference type="ARBA" id="ARBA00022927"/>
    </source>
</evidence>
<dbReference type="SUPFAM" id="SSF81995">
    <property type="entry name" value="beta-sandwich domain of Sec23/24"/>
    <property type="match status" value="1"/>
</dbReference>
<feature type="domain" description="Sec23/Sec24 helical" evidence="7">
    <location>
        <begin position="847"/>
        <end position="935"/>
    </location>
</feature>
<dbReference type="InterPro" id="IPR036175">
    <property type="entry name" value="Sec23/24_helical_dom_sf"/>
</dbReference>
<accession>A0A1V9YAV4</accession>
<dbReference type="PANTHER" id="PTHR13803:SF4">
    <property type="entry name" value="SECRETORY 24CD, ISOFORM C"/>
    <property type="match status" value="1"/>
</dbReference>